<dbReference type="InterPro" id="IPR050490">
    <property type="entry name" value="Bact_solute-bd_prot1"/>
</dbReference>
<sequence length="428" mass="49151">MRKRLIAMLMVVLLLTLFSSACFSTEETIQYEGDSKMTATLKVMTNADKSYFMKEYGDLFQSKYPNIEIEVVNYNSANFEKVVKEQKPDLLLISIDEYAQLIEENRLVDLSTLLANDDYNLEGIHPEIINAHRQMGKGKLYGLQSEFLTKAIFYNKDLFDKYNTPYPQDQMTWNELFQLAKRFPAEDGVSGLYIRNFVTLADDIALSKHLSKVDTKNVKVTINTESYKEIFESILDAYESKAVTLPDLDLFEVYDPFITGNSAMTVDYYYYIHNNINWAKDEKGITLNWELASAPVDESSREISPYFTLGGATAINAESDQKQAAWEFLKFQHSEEFAKAKSRTTRFFMSTRTGTIYNPEGKRMEAFYNLKPDINFTRLNYDLLPKGFLRNLEGVVSSEAKAVMVGVKTLDEAMVSMQERGQKLLDQK</sequence>
<name>A0A7W3STC9_9BACL</name>
<evidence type="ECO:0000256" key="1">
    <source>
        <dbReference type="ARBA" id="ARBA00022475"/>
    </source>
</evidence>
<dbReference type="Pfam" id="PF01547">
    <property type="entry name" value="SBP_bac_1"/>
    <property type="match status" value="1"/>
</dbReference>
<keyword evidence="3" id="KW-0472">Membrane</keyword>
<dbReference type="EMBL" id="JACJIP010000012">
    <property type="protein sequence ID" value="MBA9085724.1"/>
    <property type="molecule type" value="Genomic_DNA"/>
</dbReference>
<dbReference type="InterPro" id="IPR006059">
    <property type="entry name" value="SBP"/>
</dbReference>
<keyword evidence="1" id="KW-1003">Cell membrane</keyword>
<dbReference type="AlphaFoldDB" id="A0A7W3STC9"/>
<evidence type="ECO:0000313" key="7">
    <source>
        <dbReference type="EMBL" id="MBA9085724.1"/>
    </source>
</evidence>
<evidence type="ECO:0000256" key="4">
    <source>
        <dbReference type="ARBA" id="ARBA00023139"/>
    </source>
</evidence>
<keyword evidence="7" id="KW-0813">Transport</keyword>
<reference evidence="7 8" key="1">
    <citation type="submission" date="2020-08" db="EMBL/GenBank/DDBJ databases">
        <title>Genomic Encyclopedia of Type Strains, Phase III (KMG-III): the genomes of soil and plant-associated and newly described type strains.</title>
        <authorList>
            <person name="Whitman W."/>
        </authorList>
    </citation>
    <scope>NUCLEOTIDE SEQUENCE [LARGE SCALE GENOMIC DNA]</scope>
    <source>
        <strain evidence="7 8">CECT 8693</strain>
    </source>
</reference>
<dbReference type="Proteomes" id="UP000567067">
    <property type="component" value="Unassembled WGS sequence"/>
</dbReference>
<keyword evidence="2 6" id="KW-0732">Signal</keyword>
<comment type="caution">
    <text evidence="7">The sequence shown here is derived from an EMBL/GenBank/DDBJ whole genome shotgun (WGS) entry which is preliminary data.</text>
</comment>
<dbReference type="PROSITE" id="PS51257">
    <property type="entry name" value="PROKAR_LIPOPROTEIN"/>
    <property type="match status" value="1"/>
</dbReference>
<dbReference type="RefSeq" id="WP_182535553.1">
    <property type="nucleotide sequence ID" value="NZ_JACJIP010000012.1"/>
</dbReference>
<organism evidence="7 8">
    <name type="scientific">Fontibacillus solani</name>
    <dbReference type="NCBI Taxonomy" id="1572857"/>
    <lineage>
        <taxon>Bacteria</taxon>
        <taxon>Bacillati</taxon>
        <taxon>Bacillota</taxon>
        <taxon>Bacilli</taxon>
        <taxon>Bacillales</taxon>
        <taxon>Paenibacillaceae</taxon>
        <taxon>Fontibacillus</taxon>
    </lineage>
</organism>
<evidence type="ECO:0000256" key="3">
    <source>
        <dbReference type="ARBA" id="ARBA00023136"/>
    </source>
</evidence>
<dbReference type="Gene3D" id="3.40.190.10">
    <property type="entry name" value="Periplasmic binding protein-like II"/>
    <property type="match status" value="1"/>
</dbReference>
<evidence type="ECO:0000313" key="8">
    <source>
        <dbReference type="Proteomes" id="UP000567067"/>
    </source>
</evidence>
<feature type="chain" id="PRO_5030747296" evidence="6">
    <location>
        <begin position="25"/>
        <end position="428"/>
    </location>
</feature>
<evidence type="ECO:0000256" key="6">
    <source>
        <dbReference type="SAM" id="SignalP"/>
    </source>
</evidence>
<dbReference type="PANTHER" id="PTHR43649:SF33">
    <property type="entry name" value="POLYGALACTURONAN_RHAMNOGALACTURONAN-BINDING PROTEIN YTCQ"/>
    <property type="match status" value="1"/>
</dbReference>
<evidence type="ECO:0000256" key="2">
    <source>
        <dbReference type="ARBA" id="ARBA00022729"/>
    </source>
</evidence>
<keyword evidence="4" id="KW-0564">Palmitate</keyword>
<keyword evidence="8" id="KW-1185">Reference proteome</keyword>
<proteinExistence type="predicted"/>
<accession>A0A7W3STC9</accession>
<dbReference type="SUPFAM" id="SSF53850">
    <property type="entry name" value="Periplasmic binding protein-like II"/>
    <property type="match status" value="1"/>
</dbReference>
<evidence type="ECO:0000256" key="5">
    <source>
        <dbReference type="ARBA" id="ARBA00023288"/>
    </source>
</evidence>
<keyword evidence="5" id="KW-0449">Lipoprotein</keyword>
<dbReference type="PANTHER" id="PTHR43649">
    <property type="entry name" value="ARABINOSE-BINDING PROTEIN-RELATED"/>
    <property type="match status" value="1"/>
</dbReference>
<keyword evidence="7" id="KW-0762">Sugar transport</keyword>
<feature type="signal peptide" evidence="6">
    <location>
        <begin position="1"/>
        <end position="24"/>
    </location>
</feature>
<protein>
    <submittedName>
        <fullName evidence="7">Multiple sugar transport system substrate-binding protein</fullName>
    </submittedName>
</protein>
<gene>
    <name evidence="7" type="ORF">FHR92_002191</name>
</gene>